<keyword evidence="8" id="KW-0472">Membrane</keyword>
<organism evidence="9 10">
    <name type="scientific">Ditylenchus destructor</name>
    <dbReference type="NCBI Taxonomy" id="166010"/>
    <lineage>
        <taxon>Eukaryota</taxon>
        <taxon>Metazoa</taxon>
        <taxon>Ecdysozoa</taxon>
        <taxon>Nematoda</taxon>
        <taxon>Chromadorea</taxon>
        <taxon>Rhabditida</taxon>
        <taxon>Tylenchina</taxon>
        <taxon>Tylenchomorpha</taxon>
        <taxon>Sphaerularioidea</taxon>
        <taxon>Anguinidae</taxon>
        <taxon>Anguininae</taxon>
        <taxon>Ditylenchus</taxon>
    </lineage>
</organism>
<evidence type="ECO:0000313" key="10">
    <source>
        <dbReference type="Proteomes" id="UP001201812"/>
    </source>
</evidence>
<evidence type="ECO:0000256" key="7">
    <source>
        <dbReference type="ARBA" id="ARBA00022989"/>
    </source>
</evidence>
<dbReference type="Gene3D" id="3.40.50.2000">
    <property type="entry name" value="Glycogen Phosphorylase B"/>
    <property type="match status" value="1"/>
</dbReference>
<keyword evidence="4" id="KW-0808">Transferase</keyword>
<evidence type="ECO:0000256" key="1">
    <source>
        <dbReference type="ARBA" id="ARBA00004389"/>
    </source>
</evidence>
<dbReference type="Proteomes" id="UP001201812">
    <property type="component" value="Unassembled WGS sequence"/>
</dbReference>
<gene>
    <name evidence="9" type="ORF">DdX_09087</name>
</gene>
<keyword evidence="5" id="KW-0812">Transmembrane</keyword>
<dbReference type="PANTHER" id="PTHR13036">
    <property type="entry name" value="BETA1,4 MANNOSYLTRANSFERASE"/>
    <property type="match status" value="1"/>
</dbReference>
<dbReference type="SUPFAM" id="SSF53756">
    <property type="entry name" value="UDP-Glycosyltransferase/glycogen phosphorylase"/>
    <property type="match status" value="1"/>
</dbReference>
<evidence type="ECO:0000256" key="6">
    <source>
        <dbReference type="ARBA" id="ARBA00022824"/>
    </source>
</evidence>
<comment type="subcellular location">
    <subcellularLocation>
        <location evidence="1">Endoplasmic reticulum membrane</location>
        <topology evidence="1">Single-pass membrane protein</topology>
    </subcellularLocation>
</comment>
<evidence type="ECO:0000256" key="4">
    <source>
        <dbReference type="ARBA" id="ARBA00022679"/>
    </source>
</evidence>
<dbReference type="AlphaFoldDB" id="A0AAD4R6Y9"/>
<evidence type="ECO:0000313" key="9">
    <source>
        <dbReference type="EMBL" id="KAI1713569.1"/>
    </source>
</evidence>
<evidence type="ECO:0000256" key="3">
    <source>
        <dbReference type="ARBA" id="ARBA00022676"/>
    </source>
</evidence>
<evidence type="ECO:0000256" key="2">
    <source>
        <dbReference type="ARBA" id="ARBA00004922"/>
    </source>
</evidence>
<comment type="pathway">
    <text evidence="2">Protein modification; protein glycosylation.</text>
</comment>
<accession>A0AAD4R6Y9</accession>
<proteinExistence type="predicted"/>
<dbReference type="PANTHER" id="PTHR13036:SF0">
    <property type="entry name" value="CHITOBIOSYLDIPHOSPHODOLICHOL BETA-MANNOSYLTRANSFERASE"/>
    <property type="match status" value="1"/>
</dbReference>
<dbReference type="EMBL" id="JAKKPZ010000015">
    <property type="protein sequence ID" value="KAI1713569.1"/>
    <property type="molecule type" value="Genomic_DNA"/>
</dbReference>
<dbReference type="InterPro" id="IPR026051">
    <property type="entry name" value="ALG1-like"/>
</dbReference>
<keyword evidence="7" id="KW-1133">Transmembrane helix</keyword>
<protein>
    <submittedName>
        <fullName evidence="9">UDP-glycosyltransferase TURAN</fullName>
    </submittedName>
</protein>
<sequence>MPNGISQLGKEIGMINNAIVVIMGDVGSNPRMYYHALSLADNGYNVDLVGYAGTEPHNRIVSHPKIRLIRMRSFPDAMLTFFPNTPNPIAVFINYLWIFPSPIAVFNKYLWILFSLFIALQFQTKDCVKLTITQNPLGVLAMFICWMAARLKHGALIIDWHNYSSVLLAESDVIETEQSAGKGLYARVGKIAEGYFAKTADWNLCASRAIQKGLRRRLGIKALTTVYNKTPSWAFRPLNTEEKHNFLARMMKAPDFATITSSKHWPTNGDDSLFFRKTPSGEMKLLDNRPLMVVFSTCLSLSEEFEAILEALEGYEKHAQSDIHQCADETKALPKLLVTIIGEEPLKSFYLERIAKMDMRYVHIVITWLTAEDYPKILACADLGVSLRTSSPGVDLSMKVADMIGFHLPVLAKKYDAIGELVVDNINGMFFDNSHELKQKLIELATGFPKFSTANSYILTERLGPGARKFEND</sequence>
<evidence type="ECO:0000256" key="5">
    <source>
        <dbReference type="ARBA" id="ARBA00022692"/>
    </source>
</evidence>
<reference evidence="9" key="1">
    <citation type="submission" date="2022-01" db="EMBL/GenBank/DDBJ databases">
        <title>Genome Sequence Resource for Two Populations of Ditylenchus destructor, the Migratory Endoparasitic Phytonematode.</title>
        <authorList>
            <person name="Zhang H."/>
            <person name="Lin R."/>
            <person name="Xie B."/>
        </authorList>
    </citation>
    <scope>NUCLEOTIDE SEQUENCE</scope>
    <source>
        <strain evidence="9">BazhouSP</strain>
    </source>
</reference>
<keyword evidence="10" id="KW-1185">Reference proteome</keyword>
<comment type="caution">
    <text evidence="9">The sequence shown here is derived from an EMBL/GenBank/DDBJ whole genome shotgun (WGS) entry which is preliminary data.</text>
</comment>
<dbReference type="GO" id="GO:0000030">
    <property type="term" value="F:mannosyltransferase activity"/>
    <property type="evidence" value="ECO:0007669"/>
    <property type="project" value="InterPro"/>
</dbReference>
<keyword evidence="3" id="KW-0328">Glycosyltransferase</keyword>
<dbReference type="GO" id="GO:0005789">
    <property type="term" value="C:endoplasmic reticulum membrane"/>
    <property type="evidence" value="ECO:0007669"/>
    <property type="project" value="UniProtKB-SubCell"/>
</dbReference>
<evidence type="ECO:0000256" key="8">
    <source>
        <dbReference type="ARBA" id="ARBA00023136"/>
    </source>
</evidence>
<keyword evidence="6" id="KW-0256">Endoplasmic reticulum</keyword>
<name>A0AAD4R6Y9_9BILA</name>